<organism evidence="2 3">
    <name type="scientific">Pararhodobacter zhoushanensis</name>
    <dbReference type="NCBI Taxonomy" id="2479545"/>
    <lineage>
        <taxon>Bacteria</taxon>
        <taxon>Pseudomonadati</taxon>
        <taxon>Pseudomonadota</taxon>
        <taxon>Alphaproteobacteria</taxon>
        <taxon>Rhodobacterales</taxon>
        <taxon>Paracoccaceae</taxon>
        <taxon>Pararhodobacter</taxon>
    </lineage>
</organism>
<reference evidence="2 3" key="1">
    <citation type="submission" date="2022-10" db="EMBL/GenBank/DDBJ databases">
        <title>Pararhodobacter sp. nov., isolated from marine algae.</title>
        <authorList>
            <person name="Choi B.J."/>
            <person name="Kim J.M."/>
            <person name="Lee J.K."/>
            <person name="Choi D.G."/>
            <person name="Jeon C.O."/>
        </authorList>
    </citation>
    <scope>NUCLEOTIDE SEQUENCE [LARGE SCALE GENOMIC DNA]</scope>
    <source>
        <strain evidence="2 3">ZQ420</strain>
    </source>
</reference>
<protein>
    <submittedName>
        <fullName evidence="2">Uncharacterized protein</fullName>
    </submittedName>
</protein>
<accession>A0ABT3GUV3</accession>
<keyword evidence="3" id="KW-1185">Reference proteome</keyword>
<evidence type="ECO:0000256" key="1">
    <source>
        <dbReference type="SAM" id="SignalP"/>
    </source>
</evidence>
<feature type="chain" id="PRO_5046663891" evidence="1">
    <location>
        <begin position="22"/>
        <end position="130"/>
    </location>
</feature>
<dbReference type="Proteomes" id="UP001208938">
    <property type="component" value="Unassembled WGS sequence"/>
</dbReference>
<comment type="caution">
    <text evidence="2">The sequence shown here is derived from an EMBL/GenBank/DDBJ whole genome shotgun (WGS) entry which is preliminary data.</text>
</comment>
<name>A0ABT3GUV3_9RHOB</name>
<proteinExistence type="predicted"/>
<dbReference type="RefSeq" id="WP_264504447.1">
    <property type="nucleotide sequence ID" value="NZ_JAPDFL010000001.1"/>
</dbReference>
<keyword evidence="1" id="KW-0732">Signal</keyword>
<evidence type="ECO:0000313" key="3">
    <source>
        <dbReference type="Proteomes" id="UP001208938"/>
    </source>
</evidence>
<dbReference type="EMBL" id="JAPDFL010000001">
    <property type="protein sequence ID" value="MCW1931322.1"/>
    <property type="molecule type" value="Genomic_DNA"/>
</dbReference>
<sequence>MFRTLLAVVILSAGLAPVARAQEATIRPAVIPALPAGEAEHLLRMLVQAQVAASNCPGPYDTAAPFLLMSAAMEAVMDQIGLDDQGLEQIYAPVRAAVDKPAFCTTETARIGYVLDMLVFWGGALTLIRG</sequence>
<evidence type="ECO:0000313" key="2">
    <source>
        <dbReference type="EMBL" id="MCW1931322.1"/>
    </source>
</evidence>
<gene>
    <name evidence="2" type="ORF">OKW52_03325</name>
</gene>
<feature type="signal peptide" evidence="1">
    <location>
        <begin position="1"/>
        <end position="21"/>
    </location>
</feature>